<feature type="transmembrane region" description="Helical" evidence="1">
    <location>
        <begin position="50"/>
        <end position="80"/>
    </location>
</feature>
<keyword evidence="4" id="KW-1185">Reference proteome</keyword>
<name>A0A0W7WJR3_9RHOB</name>
<keyword evidence="1" id="KW-1133">Transmembrane helix</keyword>
<dbReference type="PANTHER" id="PTHR19353:SF19">
    <property type="entry name" value="DELTA(5) FATTY ACID DESATURASE C-RELATED"/>
    <property type="match status" value="1"/>
</dbReference>
<dbReference type="Pfam" id="PF00487">
    <property type="entry name" value="FA_desaturase"/>
    <property type="match status" value="1"/>
</dbReference>
<accession>A0A0W7WJR3</accession>
<dbReference type="Proteomes" id="UP000054396">
    <property type="component" value="Unassembled WGS sequence"/>
</dbReference>
<keyword evidence="1" id="KW-0472">Membrane</keyword>
<dbReference type="RefSeq" id="WP_058862052.1">
    <property type="nucleotide sequence ID" value="NZ_LPXO01000005.1"/>
</dbReference>
<evidence type="ECO:0000256" key="1">
    <source>
        <dbReference type="SAM" id="Phobius"/>
    </source>
</evidence>
<dbReference type="OrthoDB" id="9769653at2"/>
<dbReference type="GO" id="GO:0016717">
    <property type="term" value="F:oxidoreductase activity, acting on paired donors, with oxidation of a pair of donors resulting in the reduction of molecular oxygen to two molecules of water"/>
    <property type="evidence" value="ECO:0007669"/>
    <property type="project" value="TreeGrafter"/>
</dbReference>
<comment type="caution">
    <text evidence="3">The sequence shown here is derived from an EMBL/GenBank/DDBJ whole genome shotgun (WGS) entry which is preliminary data.</text>
</comment>
<dbReference type="PANTHER" id="PTHR19353">
    <property type="entry name" value="FATTY ACID DESATURASE 2"/>
    <property type="match status" value="1"/>
</dbReference>
<sequence>MSTTHWKDYTLTGGDAVADGGQPGWYTPALDRKTLKGLMKRSDRPALANYGLWIGLIIALGAVTVATWGSAWGIVWLLVYSAVHQSATARQHELGHGTPFRTRWINEMFFHFSSFITLSEGHYYRWRHARHHTHTIIVGKDPEIQSPRPPEIVSLLINLFNLKTVVLTARDFLRRAAGDLGQGRHFIPEGEQPKVIRAARIYLGLIALIVAACFVTGSLLPLLLTIGPRVIGAPLYALLHFTQHAGLDEDVHDHRLNSRTIYMNPVLRFLYANMNYHVEHHIFPMVPYYRLPELHALIKDQCPEPKHGLVDAYRDIVPTLLRQLKDPSYHLRPALPAAAVAAE</sequence>
<dbReference type="InterPro" id="IPR005804">
    <property type="entry name" value="FA_desaturase_dom"/>
</dbReference>
<organism evidence="3 4">
    <name type="scientific">Pseudoponticoccus marisrubri</name>
    <dbReference type="NCBI Taxonomy" id="1685382"/>
    <lineage>
        <taxon>Bacteria</taxon>
        <taxon>Pseudomonadati</taxon>
        <taxon>Pseudomonadota</taxon>
        <taxon>Alphaproteobacteria</taxon>
        <taxon>Rhodobacterales</taxon>
        <taxon>Roseobacteraceae</taxon>
        <taxon>Pseudoponticoccus</taxon>
    </lineage>
</organism>
<dbReference type="GO" id="GO:0008610">
    <property type="term" value="P:lipid biosynthetic process"/>
    <property type="evidence" value="ECO:0007669"/>
    <property type="project" value="UniProtKB-ARBA"/>
</dbReference>
<gene>
    <name evidence="3" type="ORF">AVJ23_10015</name>
</gene>
<dbReference type="EMBL" id="LPXO01000005">
    <property type="protein sequence ID" value="KUF10767.1"/>
    <property type="molecule type" value="Genomic_DNA"/>
</dbReference>
<keyword evidence="1" id="KW-0812">Transmembrane</keyword>
<protein>
    <recommendedName>
        <fullName evidence="2">Fatty acid desaturase domain-containing protein</fullName>
    </recommendedName>
</protein>
<feature type="domain" description="Fatty acid desaturase" evidence="2">
    <location>
        <begin position="71"/>
        <end position="306"/>
    </location>
</feature>
<dbReference type="InterPro" id="IPR012171">
    <property type="entry name" value="Fatty_acid_desaturase"/>
</dbReference>
<evidence type="ECO:0000313" key="3">
    <source>
        <dbReference type="EMBL" id="KUF10767.1"/>
    </source>
</evidence>
<dbReference type="GO" id="GO:0016020">
    <property type="term" value="C:membrane"/>
    <property type="evidence" value="ECO:0007669"/>
    <property type="project" value="TreeGrafter"/>
</dbReference>
<dbReference type="AlphaFoldDB" id="A0A0W7WJR3"/>
<reference evidence="3 4" key="1">
    <citation type="submission" date="2015-12" db="EMBL/GenBank/DDBJ databases">
        <authorList>
            <person name="Shamseldin A."/>
            <person name="Moawad H."/>
            <person name="Abd El-Rahim W.M."/>
            <person name="Sadowsky M.J."/>
        </authorList>
    </citation>
    <scope>NUCLEOTIDE SEQUENCE [LARGE SCALE GENOMIC DNA]</scope>
    <source>
        <strain evidence="3 4">SJ5A-1</strain>
    </source>
</reference>
<proteinExistence type="predicted"/>
<evidence type="ECO:0000313" key="4">
    <source>
        <dbReference type="Proteomes" id="UP000054396"/>
    </source>
</evidence>
<feature type="transmembrane region" description="Helical" evidence="1">
    <location>
        <begin position="201"/>
        <end position="224"/>
    </location>
</feature>
<evidence type="ECO:0000259" key="2">
    <source>
        <dbReference type="Pfam" id="PF00487"/>
    </source>
</evidence>
<dbReference type="STRING" id="1685382.AVJ23_10015"/>